<gene>
    <name evidence="2" type="ORF">CES85_5016</name>
</gene>
<protein>
    <submittedName>
        <fullName evidence="2">DDE domain protein</fullName>
    </submittedName>
</protein>
<proteinExistence type="predicted"/>
<reference evidence="2 3" key="1">
    <citation type="submission" date="2017-07" db="EMBL/GenBank/DDBJ databases">
        <title>Phylogenetic study on the rhizospheric bacterium Ochrobactrum sp. A44.</title>
        <authorList>
            <person name="Krzyzanowska D.M."/>
            <person name="Ossowicki A."/>
            <person name="Rajewska M."/>
            <person name="Maciag T."/>
            <person name="Kaczynski Z."/>
            <person name="Czerwicka M."/>
            <person name="Jafra S."/>
        </authorList>
    </citation>
    <scope>NUCLEOTIDE SEQUENCE [LARGE SCALE GENOMIC DNA]</scope>
    <source>
        <strain evidence="2 3">A44</strain>
    </source>
</reference>
<dbReference type="KEGG" id="och:CES85_5016"/>
<sequence length="77" mass="8931">MQGIVPRVIVTDKLRSYGVAEREIIPSVERSSHKSLNTRAENSHPPLPRTERILHRFKSTRHQMTSSDFRDLRHSAI</sequence>
<evidence type="ECO:0000313" key="2">
    <source>
        <dbReference type="EMBL" id="ASV84224.1"/>
    </source>
</evidence>
<dbReference type="EMBL" id="CP022603">
    <property type="protein sequence ID" value="ASV84224.1"/>
    <property type="molecule type" value="Genomic_DNA"/>
</dbReference>
<accession>A0A248UC21</accession>
<dbReference type="InterPro" id="IPR052183">
    <property type="entry name" value="IS_Transposase"/>
</dbReference>
<dbReference type="Proteomes" id="UP000215256">
    <property type="component" value="Chromosome 2"/>
</dbReference>
<dbReference type="PANTHER" id="PTHR35528">
    <property type="entry name" value="BLL1675 PROTEIN"/>
    <property type="match status" value="1"/>
</dbReference>
<name>A0A248UC21_9HYPH</name>
<dbReference type="AlphaFoldDB" id="A0A248UC21"/>
<evidence type="ECO:0000313" key="3">
    <source>
        <dbReference type="Proteomes" id="UP000215256"/>
    </source>
</evidence>
<dbReference type="PANTHER" id="PTHR35528:SF3">
    <property type="entry name" value="BLL1675 PROTEIN"/>
    <property type="match status" value="1"/>
</dbReference>
<evidence type="ECO:0000256" key="1">
    <source>
        <dbReference type="SAM" id="MobiDB-lite"/>
    </source>
</evidence>
<feature type="region of interest" description="Disordered" evidence="1">
    <location>
        <begin position="30"/>
        <end position="50"/>
    </location>
</feature>
<organism evidence="2 3">
    <name type="scientific">Ochrobactrum quorumnocens</name>
    <dbReference type="NCBI Taxonomy" id="271865"/>
    <lineage>
        <taxon>Bacteria</taxon>
        <taxon>Pseudomonadati</taxon>
        <taxon>Pseudomonadota</taxon>
        <taxon>Alphaproteobacteria</taxon>
        <taxon>Hyphomicrobiales</taxon>
        <taxon>Brucellaceae</taxon>
        <taxon>Brucella/Ochrobactrum group</taxon>
        <taxon>Ochrobactrum</taxon>
    </lineage>
</organism>